<feature type="transmembrane region" description="Helical" evidence="1">
    <location>
        <begin position="12"/>
        <end position="31"/>
    </location>
</feature>
<dbReference type="RefSeq" id="WP_089906829.1">
    <property type="nucleotide sequence ID" value="NZ_FOBB01000001.1"/>
</dbReference>
<dbReference type="EMBL" id="FOBB01000001">
    <property type="protein sequence ID" value="SEK74202.1"/>
    <property type="molecule type" value="Genomic_DNA"/>
</dbReference>
<organism evidence="2 3">
    <name type="scientific">Chitinophaga rupis</name>
    <dbReference type="NCBI Taxonomy" id="573321"/>
    <lineage>
        <taxon>Bacteria</taxon>
        <taxon>Pseudomonadati</taxon>
        <taxon>Bacteroidota</taxon>
        <taxon>Chitinophagia</taxon>
        <taxon>Chitinophagales</taxon>
        <taxon>Chitinophagaceae</taxon>
        <taxon>Chitinophaga</taxon>
    </lineage>
</organism>
<keyword evidence="1" id="KW-0812">Transmembrane</keyword>
<feature type="transmembrane region" description="Helical" evidence="1">
    <location>
        <begin position="37"/>
        <end position="55"/>
    </location>
</feature>
<keyword evidence="1" id="KW-0472">Membrane</keyword>
<keyword evidence="1" id="KW-1133">Transmembrane helix</keyword>
<accession>A0A1H7JI87</accession>
<sequence>MAQQHHIATTKIAGFIGLAAGVIAALISFLTKAPGTAVTLGGIATVIGVISLWMSRKNTDDMQLATAGLFMAVVSLVIGLSVG</sequence>
<gene>
    <name evidence="2" type="ORF">SAMN04488505_101801</name>
</gene>
<protein>
    <submittedName>
        <fullName evidence="2">Uncharacterized protein</fullName>
    </submittedName>
</protein>
<proteinExistence type="predicted"/>
<dbReference type="AlphaFoldDB" id="A0A1H7JI87"/>
<evidence type="ECO:0000313" key="2">
    <source>
        <dbReference type="EMBL" id="SEK74202.1"/>
    </source>
</evidence>
<evidence type="ECO:0000256" key="1">
    <source>
        <dbReference type="SAM" id="Phobius"/>
    </source>
</evidence>
<name>A0A1H7JI87_9BACT</name>
<keyword evidence="3" id="KW-1185">Reference proteome</keyword>
<evidence type="ECO:0000313" key="3">
    <source>
        <dbReference type="Proteomes" id="UP000198984"/>
    </source>
</evidence>
<feature type="transmembrane region" description="Helical" evidence="1">
    <location>
        <begin position="62"/>
        <end position="82"/>
    </location>
</feature>
<dbReference type="OrthoDB" id="675661at2"/>
<reference evidence="2 3" key="1">
    <citation type="submission" date="2016-10" db="EMBL/GenBank/DDBJ databases">
        <authorList>
            <person name="de Groot N.N."/>
        </authorList>
    </citation>
    <scope>NUCLEOTIDE SEQUENCE [LARGE SCALE GENOMIC DNA]</scope>
    <source>
        <strain evidence="2 3">DSM 21039</strain>
    </source>
</reference>
<dbReference type="Proteomes" id="UP000198984">
    <property type="component" value="Unassembled WGS sequence"/>
</dbReference>